<proteinExistence type="predicted"/>
<dbReference type="PANTHER" id="PTHR46113:SF1">
    <property type="entry name" value="PEPTIDASE M17 LEUCYL AMINOPEPTIDASE N-TERMINAL DOMAIN-CONTAINING PROTEIN"/>
    <property type="match status" value="1"/>
</dbReference>
<sequence length="108" mass="12517">MVTALSNKSSEDYKNQIKIDILDVNFTQKTVADFVNHKLINFFNILMIPTEFLKSDPEEWENMPDYQLGPSVVKSMKVVNDFAERGLALIQNYNSILTKNENEKQFLL</sequence>
<dbReference type="PANTHER" id="PTHR46113">
    <property type="entry name" value="SNAC DOMAIN-CONTAINING PROTEIN"/>
    <property type="match status" value="1"/>
</dbReference>
<keyword evidence="2" id="KW-1185">Reference proteome</keyword>
<name>A0AAV0Y366_9HEMI</name>
<dbReference type="AlphaFoldDB" id="A0AAV0Y366"/>
<gene>
    <name evidence="1" type="ORF">MEUPH1_LOCUS28732</name>
</gene>
<reference evidence="1 2" key="1">
    <citation type="submission" date="2023-01" db="EMBL/GenBank/DDBJ databases">
        <authorList>
            <person name="Whitehead M."/>
        </authorList>
    </citation>
    <scope>NUCLEOTIDE SEQUENCE [LARGE SCALE GENOMIC DNA]</scope>
</reference>
<dbReference type="EMBL" id="CARXXK010001284">
    <property type="protein sequence ID" value="CAI6375203.1"/>
    <property type="molecule type" value="Genomic_DNA"/>
</dbReference>
<organism evidence="1 2">
    <name type="scientific">Macrosiphum euphorbiae</name>
    <name type="common">potato aphid</name>
    <dbReference type="NCBI Taxonomy" id="13131"/>
    <lineage>
        <taxon>Eukaryota</taxon>
        <taxon>Metazoa</taxon>
        <taxon>Ecdysozoa</taxon>
        <taxon>Arthropoda</taxon>
        <taxon>Hexapoda</taxon>
        <taxon>Insecta</taxon>
        <taxon>Pterygota</taxon>
        <taxon>Neoptera</taxon>
        <taxon>Paraneoptera</taxon>
        <taxon>Hemiptera</taxon>
        <taxon>Sternorrhyncha</taxon>
        <taxon>Aphidomorpha</taxon>
        <taxon>Aphidoidea</taxon>
        <taxon>Aphididae</taxon>
        <taxon>Macrosiphini</taxon>
        <taxon>Macrosiphum</taxon>
    </lineage>
</organism>
<evidence type="ECO:0000313" key="2">
    <source>
        <dbReference type="Proteomes" id="UP001160148"/>
    </source>
</evidence>
<protein>
    <submittedName>
        <fullName evidence="1">Uncharacterized protein</fullName>
    </submittedName>
</protein>
<dbReference type="Proteomes" id="UP001160148">
    <property type="component" value="Unassembled WGS sequence"/>
</dbReference>
<evidence type="ECO:0000313" key="1">
    <source>
        <dbReference type="EMBL" id="CAI6375203.1"/>
    </source>
</evidence>
<comment type="caution">
    <text evidence="1">The sequence shown here is derived from an EMBL/GenBank/DDBJ whole genome shotgun (WGS) entry which is preliminary data.</text>
</comment>
<accession>A0AAV0Y366</accession>